<keyword evidence="3" id="KW-0804">Transcription</keyword>
<dbReference type="PROSITE" id="PS50932">
    <property type="entry name" value="HTH_LACI_2"/>
    <property type="match status" value="1"/>
</dbReference>
<name>A0A249MQL9_SPHXE</name>
<dbReference type="Proteomes" id="UP000217141">
    <property type="component" value="Chromosome I"/>
</dbReference>
<dbReference type="InterPro" id="IPR046335">
    <property type="entry name" value="LacI/GalR-like_sensor"/>
</dbReference>
<evidence type="ECO:0000256" key="1">
    <source>
        <dbReference type="ARBA" id="ARBA00023015"/>
    </source>
</evidence>
<evidence type="ECO:0000313" key="6">
    <source>
        <dbReference type="Proteomes" id="UP000217141"/>
    </source>
</evidence>
<gene>
    <name evidence="5" type="ORF">CJD35_03605</name>
</gene>
<dbReference type="GO" id="GO:0000976">
    <property type="term" value="F:transcription cis-regulatory region binding"/>
    <property type="evidence" value="ECO:0007669"/>
    <property type="project" value="TreeGrafter"/>
</dbReference>
<dbReference type="SUPFAM" id="SSF53822">
    <property type="entry name" value="Periplasmic binding protein-like I"/>
    <property type="match status" value="1"/>
</dbReference>
<dbReference type="Gene3D" id="3.40.50.2300">
    <property type="match status" value="2"/>
</dbReference>
<keyword evidence="1" id="KW-0805">Transcription regulation</keyword>
<dbReference type="SUPFAM" id="SSF47413">
    <property type="entry name" value="lambda repressor-like DNA-binding domains"/>
    <property type="match status" value="1"/>
</dbReference>
<dbReference type="AlphaFoldDB" id="A0A249MQL9"/>
<dbReference type="GO" id="GO:0003700">
    <property type="term" value="F:DNA-binding transcription factor activity"/>
    <property type="evidence" value="ECO:0007669"/>
    <property type="project" value="TreeGrafter"/>
</dbReference>
<dbReference type="InterPro" id="IPR028082">
    <property type="entry name" value="Peripla_BP_I"/>
</dbReference>
<dbReference type="Pfam" id="PF13377">
    <property type="entry name" value="Peripla_BP_3"/>
    <property type="match status" value="1"/>
</dbReference>
<keyword evidence="2" id="KW-0238">DNA-binding</keyword>
<feature type="domain" description="HTH lacI-type" evidence="4">
    <location>
        <begin position="13"/>
        <end position="67"/>
    </location>
</feature>
<protein>
    <submittedName>
        <fullName evidence="5">LacI family transcriptional regulator</fullName>
    </submittedName>
</protein>
<sequence>MTEQGNWAIGADVTIADVADRAQVSIRTVSRVINGSPKVNAETRAKIVDAIAALGFRPSARARGLATGRSYLIGMIHNDGNVLVLGDVHRCVANEATAQGYEVIAHATLTGQDGSVEDVLDFVRRSRVDGVVILAPVSGVPGLADALRTLGIPAVALSSVRLPGFDAMLVSGERHAAVRVAEHIVALGHRRVAHVSGPPAMLSAQERRAGFLSALAAAGVALVGEEAGDYSFESGVAAAERLLSIDPMPTAIFAANDIMAAGVIKVAASRRLVVPRDLTVIGFDGSLLARMIVPALTTVQRPMGEMAQMAARCLFDIIAKRSVDTLIEVDLPLLIAESSAPPPA</sequence>
<dbReference type="CDD" id="cd01392">
    <property type="entry name" value="HTH_LacI"/>
    <property type="match status" value="1"/>
</dbReference>
<evidence type="ECO:0000256" key="3">
    <source>
        <dbReference type="ARBA" id="ARBA00023163"/>
    </source>
</evidence>
<dbReference type="InterPro" id="IPR010982">
    <property type="entry name" value="Lambda_DNA-bd_dom_sf"/>
</dbReference>
<proteinExistence type="predicted"/>
<dbReference type="SMART" id="SM00354">
    <property type="entry name" value="HTH_LACI"/>
    <property type="match status" value="1"/>
</dbReference>
<dbReference type="PROSITE" id="PS00356">
    <property type="entry name" value="HTH_LACI_1"/>
    <property type="match status" value="1"/>
</dbReference>
<accession>A0A249MQL9</accession>
<evidence type="ECO:0000256" key="2">
    <source>
        <dbReference type="ARBA" id="ARBA00023125"/>
    </source>
</evidence>
<dbReference type="KEGG" id="shyd:CJD35_03605"/>
<organism evidence="5 6">
    <name type="scientific">Sphingobium xenophagum</name>
    <dbReference type="NCBI Taxonomy" id="121428"/>
    <lineage>
        <taxon>Bacteria</taxon>
        <taxon>Pseudomonadati</taxon>
        <taxon>Pseudomonadota</taxon>
        <taxon>Alphaproteobacteria</taxon>
        <taxon>Sphingomonadales</taxon>
        <taxon>Sphingomonadaceae</taxon>
        <taxon>Sphingobium</taxon>
    </lineage>
</organism>
<dbReference type="RefSeq" id="WP_017184273.1">
    <property type="nucleotide sequence ID" value="NZ_CP022745.1"/>
</dbReference>
<evidence type="ECO:0000259" key="4">
    <source>
        <dbReference type="PROSITE" id="PS50932"/>
    </source>
</evidence>
<dbReference type="InterPro" id="IPR000843">
    <property type="entry name" value="HTH_LacI"/>
</dbReference>
<dbReference type="PANTHER" id="PTHR30146">
    <property type="entry name" value="LACI-RELATED TRANSCRIPTIONAL REPRESSOR"/>
    <property type="match status" value="1"/>
</dbReference>
<dbReference type="Gene3D" id="1.10.260.40">
    <property type="entry name" value="lambda repressor-like DNA-binding domains"/>
    <property type="match status" value="1"/>
</dbReference>
<dbReference type="PANTHER" id="PTHR30146:SF153">
    <property type="entry name" value="LACTOSE OPERON REPRESSOR"/>
    <property type="match status" value="1"/>
</dbReference>
<reference evidence="5 6" key="1">
    <citation type="submission" date="2017-08" db="EMBL/GenBank/DDBJ databases">
        <title>Whole Genome Sequence of Sphingobium hydrophobicum C1: Insights into Adaption to the Electronic-waste Contaminated Sediment.</title>
        <authorList>
            <person name="Song D."/>
            <person name="Chen X."/>
            <person name="Xu M."/>
        </authorList>
    </citation>
    <scope>NUCLEOTIDE SEQUENCE [LARGE SCALE GENOMIC DNA]</scope>
    <source>
        <strain evidence="5 6">C1</strain>
    </source>
</reference>
<evidence type="ECO:0000313" key="5">
    <source>
        <dbReference type="EMBL" id="ASY43641.1"/>
    </source>
</evidence>
<dbReference type="Pfam" id="PF00356">
    <property type="entry name" value="LacI"/>
    <property type="match status" value="1"/>
</dbReference>
<dbReference type="EMBL" id="CP022745">
    <property type="protein sequence ID" value="ASY43641.1"/>
    <property type="molecule type" value="Genomic_DNA"/>
</dbReference>